<keyword evidence="2" id="KW-0812">Transmembrane</keyword>
<comment type="caution">
    <text evidence="3">The sequence shown here is derived from an EMBL/GenBank/DDBJ whole genome shotgun (WGS) entry which is preliminary data.</text>
</comment>
<evidence type="ECO:0000256" key="2">
    <source>
        <dbReference type="SAM" id="Phobius"/>
    </source>
</evidence>
<sequence length="308" mass="31768">MARHDSRRALPDALHATAPVLVEGAATPLGTSLRTTLRERLDRDGRLAVRMIGVAYLILWGITWWSLDHGATVLTRFGACRLEPLSELFVWRCLPEAPLPAVVDLLNGVLAATLWAPAVVLAAVSQPDVRLMAAVLVGLHLVGLPAALLVAIRAGVRLCDGVARGRMRRGRIKPVEASDAAPRRRAAPMTEAPIMAAAGAVPVSGAAAPESASPAAPADPGREAAAALGPVATLRRLAGIAPVATPASSRPSSRPPSRASSQASSRASSREASGSGASGGRRRPSQAPAAGPPILPRSTFGLRRAVPI</sequence>
<feature type="transmembrane region" description="Helical" evidence="2">
    <location>
        <begin position="105"/>
        <end position="124"/>
    </location>
</feature>
<dbReference type="AlphaFoldDB" id="A0A9X5ARV7"/>
<protein>
    <submittedName>
        <fullName evidence="3">Uncharacterized protein</fullName>
    </submittedName>
</protein>
<dbReference type="Proteomes" id="UP000438991">
    <property type="component" value="Unassembled WGS sequence"/>
</dbReference>
<proteinExistence type="predicted"/>
<evidence type="ECO:0000313" key="3">
    <source>
        <dbReference type="EMBL" id="MTW16757.1"/>
    </source>
</evidence>
<organism evidence="3 4">
    <name type="scientific">Rhodoplanes serenus</name>
    <dbReference type="NCBI Taxonomy" id="200615"/>
    <lineage>
        <taxon>Bacteria</taxon>
        <taxon>Pseudomonadati</taxon>
        <taxon>Pseudomonadota</taxon>
        <taxon>Alphaproteobacteria</taxon>
        <taxon>Hyphomicrobiales</taxon>
        <taxon>Nitrobacteraceae</taxon>
        <taxon>Rhodoplanes</taxon>
    </lineage>
</organism>
<evidence type="ECO:0000256" key="1">
    <source>
        <dbReference type="SAM" id="MobiDB-lite"/>
    </source>
</evidence>
<keyword evidence="2" id="KW-1133">Transmembrane helix</keyword>
<feature type="transmembrane region" description="Helical" evidence="2">
    <location>
        <begin position="47"/>
        <end position="67"/>
    </location>
</feature>
<accession>A0A9X5ARV7</accession>
<keyword evidence="2" id="KW-0472">Membrane</keyword>
<reference evidence="3 4" key="1">
    <citation type="submission" date="2019-11" db="EMBL/GenBank/DDBJ databases">
        <title>Whole-genome sequence of Rhodoplanes serenus DSM 18633, type strain.</title>
        <authorList>
            <person name="Kyndt J.A."/>
            <person name="Meyer T.E."/>
        </authorList>
    </citation>
    <scope>NUCLEOTIDE SEQUENCE [LARGE SCALE GENOMIC DNA]</scope>
    <source>
        <strain evidence="3 4">DSM 18633</strain>
    </source>
</reference>
<dbReference type="RefSeq" id="WP_155479645.1">
    <property type="nucleotide sequence ID" value="NZ_WNKV01000007.1"/>
</dbReference>
<feature type="transmembrane region" description="Helical" evidence="2">
    <location>
        <begin position="131"/>
        <end position="152"/>
    </location>
</feature>
<gene>
    <name evidence="3" type="ORF">GJ689_11135</name>
</gene>
<feature type="compositionally biased region" description="Low complexity" evidence="1">
    <location>
        <begin position="246"/>
        <end position="275"/>
    </location>
</feature>
<name>A0A9X5ARV7_9BRAD</name>
<evidence type="ECO:0000313" key="4">
    <source>
        <dbReference type="Proteomes" id="UP000438991"/>
    </source>
</evidence>
<dbReference type="EMBL" id="WNKV01000007">
    <property type="protein sequence ID" value="MTW16757.1"/>
    <property type="molecule type" value="Genomic_DNA"/>
</dbReference>
<feature type="region of interest" description="Disordered" evidence="1">
    <location>
        <begin position="243"/>
        <end position="308"/>
    </location>
</feature>